<comment type="caution">
    <text evidence="1">The sequence shown here is derived from an EMBL/GenBank/DDBJ whole genome shotgun (WGS) entry which is preliminary data.</text>
</comment>
<evidence type="ECO:0000313" key="2">
    <source>
        <dbReference type="Proteomes" id="UP001180842"/>
    </source>
</evidence>
<dbReference type="Proteomes" id="UP001180842">
    <property type="component" value="Unassembled WGS sequence"/>
</dbReference>
<accession>A0AAE4L6Y4</accession>
<dbReference type="RefSeq" id="WP_311797285.1">
    <property type="nucleotide sequence ID" value="NZ_JARQAI010000018.1"/>
</dbReference>
<name>A0AAE4L6Y4_9ENTE</name>
<sequence>MNNILSDLGVDPVKKLTKSEVSKMSDHELKMMRFIELDSDEEELVIAEMIKRGFGK</sequence>
<proteinExistence type="predicted"/>
<evidence type="ECO:0000313" key="1">
    <source>
        <dbReference type="EMBL" id="MDT2737657.1"/>
    </source>
</evidence>
<gene>
    <name evidence="1" type="ORF">P7H00_11100</name>
</gene>
<organism evidence="1 2">
    <name type="scientific">Enterococcus pseudoavium</name>
    <dbReference type="NCBI Taxonomy" id="44007"/>
    <lineage>
        <taxon>Bacteria</taxon>
        <taxon>Bacillati</taxon>
        <taxon>Bacillota</taxon>
        <taxon>Bacilli</taxon>
        <taxon>Lactobacillales</taxon>
        <taxon>Enterococcaceae</taxon>
        <taxon>Enterococcus</taxon>
    </lineage>
</organism>
<dbReference type="EMBL" id="JARQAI010000018">
    <property type="protein sequence ID" value="MDT2737657.1"/>
    <property type="molecule type" value="Genomic_DNA"/>
</dbReference>
<reference evidence="1" key="1">
    <citation type="submission" date="2023-03" db="EMBL/GenBank/DDBJ databases">
        <authorList>
            <person name="Shen W."/>
            <person name="Cai J."/>
        </authorList>
    </citation>
    <scope>NUCLEOTIDE SEQUENCE</scope>
    <source>
        <strain evidence="1">P69-2</strain>
    </source>
</reference>
<dbReference type="AlphaFoldDB" id="A0AAE4L6Y4"/>
<protein>
    <submittedName>
        <fullName evidence="1">Uncharacterized protein</fullName>
    </submittedName>
</protein>